<organism evidence="1 2">
    <name type="scientific">Candidatus Staskawiczbacteria bacterium RIFCSPHIGHO2_01_FULL_41_41</name>
    <dbReference type="NCBI Taxonomy" id="1802203"/>
    <lineage>
        <taxon>Bacteria</taxon>
        <taxon>Candidatus Staskawicziibacteriota</taxon>
    </lineage>
</organism>
<protein>
    <submittedName>
        <fullName evidence="1">Uncharacterized protein</fullName>
    </submittedName>
</protein>
<proteinExistence type="predicted"/>
<reference evidence="1 2" key="1">
    <citation type="journal article" date="2016" name="Nat. Commun.">
        <title>Thousands of microbial genomes shed light on interconnected biogeochemical processes in an aquifer system.</title>
        <authorList>
            <person name="Anantharaman K."/>
            <person name="Brown C.T."/>
            <person name="Hug L.A."/>
            <person name="Sharon I."/>
            <person name="Castelle C.J."/>
            <person name="Probst A.J."/>
            <person name="Thomas B.C."/>
            <person name="Singh A."/>
            <person name="Wilkins M.J."/>
            <person name="Karaoz U."/>
            <person name="Brodie E.L."/>
            <person name="Williams K.H."/>
            <person name="Hubbard S.S."/>
            <person name="Banfield J.F."/>
        </authorList>
    </citation>
    <scope>NUCLEOTIDE SEQUENCE [LARGE SCALE GENOMIC DNA]</scope>
</reference>
<dbReference type="EMBL" id="MHOP01000003">
    <property type="protein sequence ID" value="OGZ66611.1"/>
    <property type="molecule type" value="Genomic_DNA"/>
</dbReference>
<accession>A0A1G2HWK7</accession>
<evidence type="ECO:0000313" key="1">
    <source>
        <dbReference type="EMBL" id="OGZ66611.1"/>
    </source>
</evidence>
<dbReference type="Proteomes" id="UP000178774">
    <property type="component" value="Unassembled WGS sequence"/>
</dbReference>
<gene>
    <name evidence="1" type="ORF">A2822_03240</name>
</gene>
<name>A0A1G2HWK7_9BACT</name>
<comment type="caution">
    <text evidence="1">The sequence shown here is derived from an EMBL/GenBank/DDBJ whole genome shotgun (WGS) entry which is preliminary data.</text>
</comment>
<sequence length="218" mass="25142">MNLDLLLLQREELPILHGTSFYVPIHPDLLKEDIRLDPEIAKGVFPQAAQEYHQDLAAYIETMQDEKEKKWYKEVFHKDPTVQTEHGRQSVLNGMWEDLAFTTDTGFAHALSINRNVGGTLFFNGEDRQCTRSYVFPPIVNFTPEKFEAYAVKETSLAELSTIKTKGVYVNAYDQHNIDHYPGALFLRNWAILYLNAALKELHQRKQPEPRIGGCEDF</sequence>
<evidence type="ECO:0000313" key="2">
    <source>
        <dbReference type="Proteomes" id="UP000178774"/>
    </source>
</evidence>
<dbReference type="AlphaFoldDB" id="A0A1G2HWK7"/>